<comment type="caution">
    <text evidence="2">The sequence shown here is derived from an EMBL/GenBank/DDBJ whole genome shotgun (WGS) entry which is preliminary data.</text>
</comment>
<dbReference type="RefSeq" id="WP_203659512.1">
    <property type="nucleotide sequence ID" value="NZ_BAAAZM010000008.1"/>
</dbReference>
<dbReference type="InterPro" id="IPR010982">
    <property type="entry name" value="Lambda_DNA-bd_dom_sf"/>
</dbReference>
<dbReference type="PROSITE" id="PS50943">
    <property type="entry name" value="HTH_CROC1"/>
    <property type="match status" value="1"/>
</dbReference>
<dbReference type="CDD" id="cd00093">
    <property type="entry name" value="HTH_XRE"/>
    <property type="match status" value="1"/>
</dbReference>
<feature type="domain" description="HTH cro/C1-type" evidence="1">
    <location>
        <begin position="20"/>
        <end position="62"/>
    </location>
</feature>
<dbReference type="EMBL" id="BOMB01000021">
    <property type="protein sequence ID" value="GID12976.1"/>
    <property type="molecule type" value="Genomic_DNA"/>
</dbReference>
<dbReference type="Pfam" id="PF19054">
    <property type="entry name" value="DUF5753"/>
    <property type="match status" value="1"/>
</dbReference>
<organism evidence="2 3">
    <name type="scientific">Actinocatenispora rupis</name>
    <dbReference type="NCBI Taxonomy" id="519421"/>
    <lineage>
        <taxon>Bacteria</taxon>
        <taxon>Bacillati</taxon>
        <taxon>Actinomycetota</taxon>
        <taxon>Actinomycetes</taxon>
        <taxon>Micromonosporales</taxon>
        <taxon>Micromonosporaceae</taxon>
        <taxon>Actinocatenispora</taxon>
    </lineage>
</organism>
<dbReference type="GO" id="GO:0003677">
    <property type="term" value="F:DNA binding"/>
    <property type="evidence" value="ECO:0007669"/>
    <property type="project" value="InterPro"/>
</dbReference>
<reference evidence="2" key="1">
    <citation type="submission" date="2021-01" db="EMBL/GenBank/DDBJ databases">
        <title>Whole genome shotgun sequence of Actinocatenispora rupis NBRC 107355.</title>
        <authorList>
            <person name="Komaki H."/>
            <person name="Tamura T."/>
        </authorList>
    </citation>
    <scope>NUCLEOTIDE SEQUENCE</scope>
    <source>
        <strain evidence="2">NBRC 107355</strain>
    </source>
</reference>
<name>A0A8J3J7C8_9ACTN</name>
<dbReference type="Proteomes" id="UP000612808">
    <property type="component" value="Unassembled WGS sequence"/>
</dbReference>
<evidence type="ECO:0000313" key="2">
    <source>
        <dbReference type="EMBL" id="GID12976.1"/>
    </source>
</evidence>
<evidence type="ECO:0000313" key="3">
    <source>
        <dbReference type="Proteomes" id="UP000612808"/>
    </source>
</evidence>
<dbReference type="InterPro" id="IPR043917">
    <property type="entry name" value="DUF5753"/>
</dbReference>
<evidence type="ECO:0000259" key="1">
    <source>
        <dbReference type="PROSITE" id="PS50943"/>
    </source>
</evidence>
<accession>A0A8J3J7C8</accession>
<protein>
    <submittedName>
        <fullName evidence="2">Transcriptional regulator</fullName>
    </submittedName>
</protein>
<dbReference type="AlphaFoldDB" id="A0A8J3J7C8"/>
<dbReference type="SMART" id="SM00530">
    <property type="entry name" value="HTH_XRE"/>
    <property type="match status" value="1"/>
</dbReference>
<gene>
    <name evidence="2" type="ORF">Aru02nite_38650</name>
</gene>
<dbReference type="Pfam" id="PF13560">
    <property type="entry name" value="HTH_31"/>
    <property type="match status" value="1"/>
</dbReference>
<keyword evidence="3" id="KW-1185">Reference proteome</keyword>
<dbReference type="Gene3D" id="1.10.260.40">
    <property type="entry name" value="lambda repressor-like DNA-binding domains"/>
    <property type="match status" value="1"/>
</dbReference>
<dbReference type="InterPro" id="IPR001387">
    <property type="entry name" value="Cro/C1-type_HTH"/>
</dbReference>
<dbReference type="SUPFAM" id="SSF47413">
    <property type="entry name" value="lambda repressor-like DNA-binding domains"/>
    <property type="match status" value="1"/>
</dbReference>
<sequence length="276" mass="30961">MEPTDETPPETVHEYFVAQLRRLRQDRGLSQAQLARHLNYSPGLIGMVETRQRPPTADFAEACDREFATGGTLAALVPLIAREAYPSWFRSYVALEAEAVAIDEFEVQVVPGLLQTEGYARAVFSPDWPPRSHKELEQRLAARLTRQALLEREQPPLLWFILDESVLRRPVGSTADMAEQLDRLVSLTDRTHIKIQILPLTRAGRAPLDGSFVLLYLRDGEQLVYLEGPGGGTILPGHETRDRCARSFDVMRAEALSQAESATLISRVREELYGQG</sequence>
<proteinExistence type="predicted"/>